<dbReference type="OrthoDB" id="10029800at2759"/>
<dbReference type="PROSITE" id="PS51062">
    <property type="entry name" value="RUNT"/>
    <property type="match status" value="1"/>
</dbReference>
<dbReference type="SUPFAM" id="SSF49417">
    <property type="entry name" value="p53-like transcription factors"/>
    <property type="match status" value="1"/>
</dbReference>
<evidence type="ECO:0000256" key="3">
    <source>
        <dbReference type="ARBA" id="ARBA00023163"/>
    </source>
</evidence>
<evidence type="ECO:0000313" key="7">
    <source>
        <dbReference type="EMBL" id="KAF0754771.1"/>
    </source>
</evidence>
<evidence type="ECO:0000256" key="1">
    <source>
        <dbReference type="ARBA" id="ARBA00004123"/>
    </source>
</evidence>
<sequence>MTGKSFTITITVSTCPPQVATYNKAIKVTVDGPREPRSKSLKNVHIYIGNCVLFVFPVHQGPPHQFRGLGLGQRPFMENASFSNHLRELDTYRRVKTEESPVLEQSYRSTNNQDLNMS</sequence>
<keyword evidence="8" id="KW-1185">Reference proteome</keyword>
<feature type="domain" description="Runt" evidence="6">
    <location>
        <begin position="1"/>
        <end position="38"/>
    </location>
</feature>
<dbReference type="GO" id="GO:0005524">
    <property type="term" value="F:ATP binding"/>
    <property type="evidence" value="ECO:0007669"/>
    <property type="project" value="InterPro"/>
</dbReference>
<evidence type="ECO:0000256" key="2">
    <source>
        <dbReference type="ARBA" id="ARBA00023015"/>
    </source>
</evidence>
<keyword evidence="4" id="KW-0539">Nucleus</keyword>
<feature type="region of interest" description="Disordered" evidence="5">
    <location>
        <begin position="97"/>
        <end position="118"/>
    </location>
</feature>
<dbReference type="InterPro" id="IPR013524">
    <property type="entry name" value="Runt_dom"/>
</dbReference>
<gene>
    <name evidence="7" type="ORF">FWK35_00028066</name>
</gene>
<feature type="compositionally biased region" description="Polar residues" evidence="5">
    <location>
        <begin position="106"/>
        <end position="118"/>
    </location>
</feature>
<dbReference type="GO" id="GO:0005634">
    <property type="term" value="C:nucleus"/>
    <property type="evidence" value="ECO:0007669"/>
    <property type="project" value="UniProtKB-SubCell"/>
</dbReference>
<keyword evidence="3" id="KW-0804">Transcription</keyword>
<keyword evidence="2" id="KW-0805">Transcription regulation</keyword>
<organism evidence="7 8">
    <name type="scientific">Aphis craccivora</name>
    <name type="common">Cowpea aphid</name>
    <dbReference type="NCBI Taxonomy" id="307492"/>
    <lineage>
        <taxon>Eukaryota</taxon>
        <taxon>Metazoa</taxon>
        <taxon>Ecdysozoa</taxon>
        <taxon>Arthropoda</taxon>
        <taxon>Hexapoda</taxon>
        <taxon>Insecta</taxon>
        <taxon>Pterygota</taxon>
        <taxon>Neoptera</taxon>
        <taxon>Paraneoptera</taxon>
        <taxon>Hemiptera</taxon>
        <taxon>Sternorrhyncha</taxon>
        <taxon>Aphidomorpha</taxon>
        <taxon>Aphidoidea</taxon>
        <taxon>Aphididae</taxon>
        <taxon>Aphidini</taxon>
        <taxon>Aphis</taxon>
        <taxon>Aphis</taxon>
    </lineage>
</organism>
<name>A0A6G0YFI3_APHCR</name>
<dbReference type="PANTHER" id="PTHR11950">
    <property type="entry name" value="RUNT RELATED"/>
    <property type="match status" value="1"/>
</dbReference>
<dbReference type="GO" id="GO:0000981">
    <property type="term" value="F:DNA-binding transcription factor activity, RNA polymerase II-specific"/>
    <property type="evidence" value="ECO:0007669"/>
    <property type="project" value="TreeGrafter"/>
</dbReference>
<dbReference type="EMBL" id="VUJU01004319">
    <property type="protein sequence ID" value="KAF0754771.1"/>
    <property type="molecule type" value="Genomic_DNA"/>
</dbReference>
<dbReference type="Gene3D" id="2.60.40.720">
    <property type="match status" value="1"/>
</dbReference>
<accession>A0A6G0YFI3</accession>
<dbReference type="Pfam" id="PF00853">
    <property type="entry name" value="Runt"/>
    <property type="match status" value="1"/>
</dbReference>
<dbReference type="InterPro" id="IPR008967">
    <property type="entry name" value="p53-like_TF_DNA-bd_sf"/>
</dbReference>
<dbReference type="PANTHER" id="PTHR11950:SF31">
    <property type="entry name" value="SEGMENTATION PROTEIN RUNT"/>
    <property type="match status" value="1"/>
</dbReference>
<dbReference type="InterPro" id="IPR012346">
    <property type="entry name" value="p53/RUNT-type_TF_DNA-bd_sf"/>
</dbReference>
<dbReference type="AlphaFoldDB" id="A0A6G0YFI3"/>
<proteinExistence type="predicted"/>
<dbReference type="Proteomes" id="UP000478052">
    <property type="component" value="Unassembled WGS sequence"/>
</dbReference>
<evidence type="ECO:0000256" key="5">
    <source>
        <dbReference type="SAM" id="MobiDB-lite"/>
    </source>
</evidence>
<reference evidence="7 8" key="1">
    <citation type="submission" date="2019-08" db="EMBL/GenBank/DDBJ databases">
        <title>Whole genome of Aphis craccivora.</title>
        <authorList>
            <person name="Voronova N.V."/>
            <person name="Shulinski R.S."/>
            <person name="Bandarenka Y.V."/>
            <person name="Zhorov D.G."/>
            <person name="Warner D."/>
        </authorList>
    </citation>
    <scope>NUCLEOTIDE SEQUENCE [LARGE SCALE GENOMIC DNA]</scope>
    <source>
        <strain evidence="7">180601</strain>
        <tissue evidence="7">Whole Body</tissue>
    </source>
</reference>
<evidence type="ECO:0000259" key="6">
    <source>
        <dbReference type="PROSITE" id="PS51062"/>
    </source>
</evidence>
<dbReference type="InterPro" id="IPR000040">
    <property type="entry name" value="AML1_Runt"/>
</dbReference>
<dbReference type="GO" id="GO:0000978">
    <property type="term" value="F:RNA polymerase II cis-regulatory region sequence-specific DNA binding"/>
    <property type="evidence" value="ECO:0007669"/>
    <property type="project" value="TreeGrafter"/>
</dbReference>
<evidence type="ECO:0000256" key="4">
    <source>
        <dbReference type="ARBA" id="ARBA00023242"/>
    </source>
</evidence>
<protein>
    <submittedName>
        <fullName evidence="7">Protein lozenge-like isoform X1</fullName>
    </submittedName>
</protein>
<evidence type="ECO:0000313" key="8">
    <source>
        <dbReference type="Proteomes" id="UP000478052"/>
    </source>
</evidence>
<comment type="subcellular location">
    <subcellularLocation>
        <location evidence="1">Nucleus</location>
    </subcellularLocation>
</comment>
<comment type="caution">
    <text evidence="7">The sequence shown here is derived from an EMBL/GenBank/DDBJ whole genome shotgun (WGS) entry which is preliminary data.</text>
</comment>